<dbReference type="PANTHER" id="PTHR33510:SF5">
    <property type="entry name" value="PROTEIN TIC 20-II, CHLOROPLASTIC"/>
    <property type="match status" value="1"/>
</dbReference>
<dbReference type="AlphaFoldDB" id="A0AAQ3K8T2"/>
<keyword evidence="4" id="KW-1001">Plastid inner membrane</keyword>
<keyword evidence="7" id="KW-0150">Chloroplast</keyword>
<dbReference type="GO" id="GO:0009706">
    <property type="term" value="C:chloroplast inner membrane"/>
    <property type="evidence" value="ECO:0007669"/>
    <property type="project" value="UniProtKB-SubCell"/>
</dbReference>
<dbReference type="Pfam" id="PF16166">
    <property type="entry name" value="TIC20"/>
    <property type="match status" value="1"/>
</dbReference>
<evidence type="ECO:0000256" key="7">
    <source>
        <dbReference type="RuleBase" id="RU367003"/>
    </source>
</evidence>
<keyword evidence="5 7" id="KW-1133">Transmembrane helix</keyword>
<dbReference type="PANTHER" id="PTHR33510">
    <property type="entry name" value="PROTEIN TIC 20-II, CHLOROPLASTIC"/>
    <property type="match status" value="1"/>
</dbReference>
<evidence type="ECO:0000256" key="2">
    <source>
        <dbReference type="ARBA" id="ARBA00009596"/>
    </source>
</evidence>
<reference evidence="9 10" key="1">
    <citation type="submission" date="2023-10" db="EMBL/GenBank/DDBJ databases">
        <title>Chromosome-scale genome assembly provides insights into flower coloration mechanisms of Canna indica.</title>
        <authorList>
            <person name="Li C."/>
        </authorList>
    </citation>
    <scope>NUCLEOTIDE SEQUENCE [LARGE SCALE GENOMIC DNA]</scope>
    <source>
        <tissue evidence="9">Flower</tissue>
    </source>
</reference>
<proteinExistence type="inferred from homology"/>
<dbReference type="Proteomes" id="UP001327560">
    <property type="component" value="Chromosome 4"/>
</dbReference>
<keyword evidence="3 7" id="KW-0812">Transmembrane</keyword>
<evidence type="ECO:0000256" key="6">
    <source>
        <dbReference type="ARBA" id="ARBA00023136"/>
    </source>
</evidence>
<keyword evidence="7" id="KW-0934">Plastid</keyword>
<keyword evidence="10" id="KW-1185">Reference proteome</keyword>
<dbReference type="Gene3D" id="3.40.50.150">
    <property type="entry name" value="Vaccinia Virus protein VP39"/>
    <property type="match status" value="1"/>
</dbReference>
<evidence type="ECO:0000313" key="9">
    <source>
        <dbReference type="EMBL" id="WOL04263.1"/>
    </source>
</evidence>
<keyword evidence="6 7" id="KW-0472">Membrane</keyword>
<dbReference type="InterPro" id="IPR029063">
    <property type="entry name" value="SAM-dependent_MTases_sf"/>
</dbReference>
<evidence type="ECO:0000256" key="5">
    <source>
        <dbReference type="ARBA" id="ARBA00022989"/>
    </source>
</evidence>
<dbReference type="SUPFAM" id="SSF53335">
    <property type="entry name" value="S-adenosyl-L-methionine-dependent methyltransferases"/>
    <property type="match status" value="1"/>
</dbReference>
<evidence type="ECO:0000256" key="1">
    <source>
        <dbReference type="ARBA" id="ARBA00004478"/>
    </source>
</evidence>
<protein>
    <recommendedName>
        <fullName evidence="7">Protein TIC 20</fullName>
    </recommendedName>
</protein>
<evidence type="ECO:0000313" key="10">
    <source>
        <dbReference type="Proteomes" id="UP001327560"/>
    </source>
</evidence>
<evidence type="ECO:0000256" key="8">
    <source>
        <dbReference type="SAM" id="SignalP"/>
    </source>
</evidence>
<feature type="chain" id="PRO_5042924732" description="Protein TIC 20" evidence="8">
    <location>
        <begin position="22"/>
        <end position="107"/>
    </location>
</feature>
<feature type="signal peptide" evidence="8">
    <location>
        <begin position="1"/>
        <end position="21"/>
    </location>
</feature>
<dbReference type="InterPro" id="IPR005691">
    <property type="entry name" value="Tic20"/>
</dbReference>
<comment type="caution">
    <text evidence="7">Lacks conserved residue(s) required for the propagation of feature annotation.</text>
</comment>
<comment type="subcellular location">
    <subcellularLocation>
        <location evidence="1">Plastid</location>
        <location evidence="1">Chloroplast inner membrane</location>
        <topology evidence="1">Multi-pass membrane protein</topology>
    </subcellularLocation>
    <subcellularLocation>
        <location evidence="7">Plastid</location>
        <location evidence="7">Chloroplast membrane</location>
        <topology evidence="7">Multi-pass membrane protein</topology>
    </subcellularLocation>
</comment>
<gene>
    <name evidence="9" type="ORF">Cni_G12984</name>
</gene>
<dbReference type="EMBL" id="CP136893">
    <property type="protein sequence ID" value="WOL04263.1"/>
    <property type="molecule type" value="Genomic_DNA"/>
</dbReference>
<name>A0AAQ3K8T2_9LILI</name>
<comment type="similarity">
    <text evidence="2 7">Belongs to the Tic20 family.</text>
</comment>
<keyword evidence="8" id="KW-0732">Signal</keyword>
<feature type="transmembrane region" description="Helical" evidence="7">
    <location>
        <begin position="37"/>
        <end position="56"/>
    </location>
</feature>
<organism evidence="9 10">
    <name type="scientific">Canna indica</name>
    <name type="common">Indian-shot</name>
    <dbReference type="NCBI Taxonomy" id="4628"/>
    <lineage>
        <taxon>Eukaryota</taxon>
        <taxon>Viridiplantae</taxon>
        <taxon>Streptophyta</taxon>
        <taxon>Embryophyta</taxon>
        <taxon>Tracheophyta</taxon>
        <taxon>Spermatophyta</taxon>
        <taxon>Magnoliopsida</taxon>
        <taxon>Liliopsida</taxon>
        <taxon>Zingiberales</taxon>
        <taxon>Cannaceae</taxon>
        <taxon>Canna</taxon>
    </lineage>
</organism>
<evidence type="ECO:0000256" key="3">
    <source>
        <dbReference type="ARBA" id="ARBA00022692"/>
    </source>
</evidence>
<sequence>MQVVILDVLLALLALFQRVFDTPSRGVGFRVMEMGYHAIFAFSFACFVYSIFSCVLGRMLNLPILAVATDRQLYTGITLSEEQLKYAKRRAKEAGLEAKSEFLNGIE</sequence>
<accession>A0AAQ3K8T2</accession>
<evidence type="ECO:0000256" key="4">
    <source>
        <dbReference type="ARBA" id="ARBA00022780"/>
    </source>
</evidence>
<comment type="function">
    <text evidence="7">Involved in protein precursor import into chloroplasts.</text>
</comment>